<evidence type="ECO:0000313" key="2">
    <source>
        <dbReference type="EMBL" id="GIG52685.1"/>
    </source>
</evidence>
<dbReference type="Pfam" id="PF13637">
    <property type="entry name" value="Ank_4"/>
    <property type="match status" value="1"/>
</dbReference>
<feature type="repeat" description="ANK" evidence="1">
    <location>
        <begin position="429"/>
        <end position="456"/>
    </location>
</feature>
<evidence type="ECO:0008006" key="4">
    <source>
        <dbReference type="Google" id="ProtNLM"/>
    </source>
</evidence>
<dbReference type="SMART" id="SM00248">
    <property type="entry name" value="ANK"/>
    <property type="match status" value="2"/>
</dbReference>
<evidence type="ECO:0000313" key="3">
    <source>
        <dbReference type="Proteomes" id="UP000660611"/>
    </source>
</evidence>
<protein>
    <recommendedName>
        <fullName evidence="4">Ankyrin repeat domain-containing protein</fullName>
    </recommendedName>
</protein>
<dbReference type="Proteomes" id="UP000660611">
    <property type="component" value="Unassembled WGS sequence"/>
</dbReference>
<dbReference type="InterPro" id="IPR036770">
    <property type="entry name" value="Ankyrin_rpt-contain_sf"/>
</dbReference>
<reference evidence="2" key="1">
    <citation type="submission" date="2021-01" db="EMBL/GenBank/DDBJ databases">
        <title>Whole genome shotgun sequence of Dactylosporangium siamense NBRC 106093.</title>
        <authorList>
            <person name="Komaki H."/>
            <person name="Tamura T."/>
        </authorList>
    </citation>
    <scope>NUCLEOTIDE SEQUENCE</scope>
    <source>
        <strain evidence="2">NBRC 106093</strain>
    </source>
</reference>
<dbReference type="AlphaFoldDB" id="A0A919Q2I4"/>
<dbReference type="PROSITE" id="PS50297">
    <property type="entry name" value="ANK_REP_REGION"/>
    <property type="match status" value="1"/>
</dbReference>
<gene>
    <name evidence="2" type="ORF">Dsi01nite_107260</name>
</gene>
<keyword evidence="3" id="KW-1185">Reference proteome</keyword>
<dbReference type="Gene3D" id="1.25.40.20">
    <property type="entry name" value="Ankyrin repeat-containing domain"/>
    <property type="match status" value="1"/>
</dbReference>
<accession>A0A919Q2I4</accession>
<dbReference type="SUPFAM" id="SSF48403">
    <property type="entry name" value="Ankyrin repeat"/>
    <property type="match status" value="1"/>
</dbReference>
<comment type="caution">
    <text evidence="2">The sequence shown here is derived from an EMBL/GenBank/DDBJ whole genome shotgun (WGS) entry which is preliminary data.</text>
</comment>
<dbReference type="InterPro" id="IPR002110">
    <property type="entry name" value="Ankyrin_rpt"/>
</dbReference>
<sequence length="485" mass="52066">MRQHGVPAGMIELATRRRLAGDWRGACEAANIAPDVDLAAVSRTFGVEVADRVADDLGHLVPDLLRWHLPGPAEPLNATGPLTPLSVYGTGTALCVIGPAATDQPQRLTLRVGPVTAEDEHRGLHLSRERWDDRHTTELLARCGSFDDGTERVLRLFKEVRVAEAWRTAGFVLDAPEDLVKHYRPGLTMLAERARHLAGITGSDVVMARLPSSHALLLDRLDDPAGPRVRTVPTHNGPPDGVPVLPHAAQHYPPVLERLRSGEYDPAQLHPLVGAALFPSRAPTSPAPAQLPGPVEMLCGAGVHKVAVRDGALHFPHPPQELARERALSALTGRAPTGCAAVEQNWGRSDGWLPPPLVHLRMELLRYVMHGESAEVEALLDAGIDPRVLDARGRNLAHLLPWLFPADSRLRVLDRLVAAGLDVGAVDRTGWTPLHYAVLRGGSASLIRGLLTAGADPSPPGGPPLDLAGPARRERLAPLFGGSLR</sequence>
<dbReference type="PROSITE" id="PS50088">
    <property type="entry name" value="ANK_REPEAT"/>
    <property type="match status" value="1"/>
</dbReference>
<dbReference type="RefSeq" id="WP_203854273.1">
    <property type="nucleotide sequence ID" value="NZ_BAAAVW010000002.1"/>
</dbReference>
<name>A0A919Q2I4_9ACTN</name>
<organism evidence="2 3">
    <name type="scientific">Dactylosporangium siamense</name>
    <dbReference type="NCBI Taxonomy" id="685454"/>
    <lineage>
        <taxon>Bacteria</taxon>
        <taxon>Bacillati</taxon>
        <taxon>Actinomycetota</taxon>
        <taxon>Actinomycetes</taxon>
        <taxon>Micromonosporales</taxon>
        <taxon>Micromonosporaceae</taxon>
        <taxon>Dactylosporangium</taxon>
    </lineage>
</organism>
<dbReference type="EMBL" id="BONQ01000185">
    <property type="protein sequence ID" value="GIG52685.1"/>
    <property type="molecule type" value="Genomic_DNA"/>
</dbReference>
<proteinExistence type="predicted"/>
<keyword evidence="1" id="KW-0040">ANK repeat</keyword>
<evidence type="ECO:0000256" key="1">
    <source>
        <dbReference type="PROSITE-ProRule" id="PRU00023"/>
    </source>
</evidence>